<evidence type="ECO:0000256" key="5">
    <source>
        <dbReference type="ARBA" id="ARBA00022741"/>
    </source>
</evidence>
<feature type="transmembrane region" description="Helical" evidence="9">
    <location>
        <begin position="142"/>
        <end position="162"/>
    </location>
</feature>
<dbReference type="InterPro" id="IPR003594">
    <property type="entry name" value="HATPase_dom"/>
</dbReference>
<feature type="domain" description="Histidine kinase/HSP90-like ATPase" evidence="10">
    <location>
        <begin position="324"/>
        <end position="414"/>
    </location>
</feature>
<keyword evidence="5" id="KW-0547">Nucleotide-binding</keyword>
<dbReference type="CDD" id="cd16917">
    <property type="entry name" value="HATPase_UhpB-NarQ-NarX-like"/>
    <property type="match status" value="1"/>
</dbReference>
<evidence type="ECO:0000256" key="8">
    <source>
        <dbReference type="ARBA" id="ARBA00023012"/>
    </source>
</evidence>
<dbReference type="GO" id="GO:0046983">
    <property type="term" value="F:protein dimerization activity"/>
    <property type="evidence" value="ECO:0007669"/>
    <property type="project" value="InterPro"/>
</dbReference>
<evidence type="ECO:0000313" key="13">
    <source>
        <dbReference type="Proteomes" id="UP000028492"/>
    </source>
</evidence>
<dbReference type="KEGG" id="aja:AJAP_37760"/>
<evidence type="ECO:0000313" key="12">
    <source>
        <dbReference type="EMBL" id="AIG80344.1"/>
    </source>
</evidence>
<keyword evidence="7" id="KW-0067">ATP-binding</keyword>
<feature type="transmembrane region" description="Helical" evidence="9">
    <location>
        <begin position="86"/>
        <end position="105"/>
    </location>
</feature>
<dbReference type="GO" id="GO:0016020">
    <property type="term" value="C:membrane"/>
    <property type="evidence" value="ECO:0007669"/>
    <property type="project" value="InterPro"/>
</dbReference>
<dbReference type="Pfam" id="PF02518">
    <property type="entry name" value="HATPase_c"/>
    <property type="match status" value="1"/>
</dbReference>
<evidence type="ECO:0000256" key="4">
    <source>
        <dbReference type="ARBA" id="ARBA00022679"/>
    </source>
</evidence>
<dbReference type="AlphaFoldDB" id="A0A075V7A2"/>
<feature type="domain" description="Signal transduction histidine kinase subgroup 3 dimerisation and phosphoacceptor" evidence="11">
    <location>
        <begin position="215"/>
        <end position="281"/>
    </location>
</feature>
<dbReference type="HOGENOM" id="CLU_000445_20_1_11"/>
<keyword evidence="4" id="KW-0808">Transferase</keyword>
<dbReference type="SUPFAM" id="SSF55874">
    <property type="entry name" value="ATPase domain of HSP90 chaperone/DNA topoisomerase II/histidine kinase"/>
    <property type="match status" value="1"/>
</dbReference>
<dbReference type="RefSeq" id="WP_051972705.1">
    <property type="nucleotide sequence ID" value="NZ_CP008953.1"/>
</dbReference>
<feature type="transmembrane region" description="Helical" evidence="9">
    <location>
        <begin position="56"/>
        <end position="74"/>
    </location>
</feature>
<dbReference type="Gene3D" id="3.30.565.10">
    <property type="entry name" value="Histidine kinase-like ATPase, C-terminal domain"/>
    <property type="match status" value="1"/>
</dbReference>
<gene>
    <name evidence="12" type="ORF">AJAP_37760</name>
</gene>
<evidence type="ECO:0000259" key="11">
    <source>
        <dbReference type="Pfam" id="PF07730"/>
    </source>
</evidence>
<dbReference type="Gene3D" id="1.20.5.1930">
    <property type="match status" value="1"/>
</dbReference>
<dbReference type="InterPro" id="IPR036890">
    <property type="entry name" value="HATPase_C_sf"/>
</dbReference>
<evidence type="ECO:0000256" key="7">
    <source>
        <dbReference type="ARBA" id="ARBA00022840"/>
    </source>
</evidence>
<evidence type="ECO:0000256" key="9">
    <source>
        <dbReference type="SAM" id="Phobius"/>
    </source>
</evidence>
<keyword evidence="9" id="KW-0472">Membrane</keyword>
<dbReference type="InterPro" id="IPR050482">
    <property type="entry name" value="Sensor_HK_TwoCompSys"/>
</dbReference>
<keyword evidence="9" id="KW-0812">Transmembrane</keyword>
<dbReference type="Pfam" id="PF07730">
    <property type="entry name" value="HisKA_3"/>
    <property type="match status" value="1"/>
</dbReference>
<evidence type="ECO:0000256" key="2">
    <source>
        <dbReference type="ARBA" id="ARBA00012438"/>
    </source>
</evidence>
<keyword evidence="3" id="KW-0597">Phosphoprotein</keyword>
<dbReference type="GO" id="GO:0005524">
    <property type="term" value="F:ATP binding"/>
    <property type="evidence" value="ECO:0007669"/>
    <property type="project" value="UniProtKB-KW"/>
</dbReference>
<evidence type="ECO:0000259" key="10">
    <source>
        <dbReference type="Pfam" id="PF02518"/>
    </source>
</evidence>
<dbReference type="InterPro" id="IPR011712">
    <property type="entry name" value="Sig_transdc_His_kin_sub3_dim/P"/>
</dbReference>
<reference evidence="12 13" key="1">
    <citation type="journal article" date="2014" name="J. Biotechnol.">
        <title>Complete genome sequence of the actinobacterium Amycolatopsis japonica MG417-CF17(T) (=DSM 44213T) producing (S,S)-N,N'-ethylenediaminedisuccinic acid.</title>
        <authorList>
            <person name="Stegmann E."/>
            <person name="Albersmeier A."/>
            <person name="Spohn M."/>
            <person name="Gert H."/>
            <person name="Weber T."/>
            <person name="Wohlleben W."/>
            <person name="Kalinowski J."/>
            <person name="Ruckert C."/>
        </authorList>
    </citation>
    <scope>NUCLEOTIDE SEQUENCE [LARGE SCALE GENOMIC DNA]</scope>
    <source>
        <strain evidence="13">MG417-CF17 (DSM 44213)</strain>
    </source>
</reference>
<protein>
    <recommendedName>
        <fullName evidence="2">histidine kinase</fullName>
        <ecNumber evidence="2">2.7.13.3</ecNumber>
    </recommendedName>
</protein>
<evidence type="ECO:0000256" key="6">
    <source>
        <dbReference type="ARBA" id="ARBA00022777"/>
    </source>
</evidence>
<dbReference type="EC" id="2.7.13.3" evidence="2"/>
<evidence type="ECO:0000256" key="3">
    <source>
        <dbReference type="ARBA" id="ARBA00022553"/>
    </source>
</evidence>
<dbReference type="eggNOG" id="COG4585">
    <property type="taxonomic scope" value="Bacteria"/>
</dbReference>
<sequence length="419" mass="44301">MDSYGASLGWALLTGRDADLEPPSAWWRGPAWVKAVLAGSALAVLLGLTYGSWARYLGGGSVPLVFFLLILQITPPLLVVRFPLTAVRVAAAGMISAIIAILFPADYALFGPTLSEWPLQVQVLPYLPVLAMTLARTKPGQGIGISIIAVALAVAVGIAWIPRAGTKTLVWSLVVVAVTIVAGYGMQQRRRALEQADAAERTTVEERTKRATLQERALIARELHDIIGHHLSLIALRTDSARYRVPDVSEAAAEEFHAIGVAAREALDEARRLVGVLRDTDAEPEHEPQPGLAEVPSLIDGCRASGIEIRAEIDDGDGIPALVELAAYRILQEALSNAARHSPGAGVDVVVRREPDALTILVENGAPSRPAAPTAGDGTGLAGIAERVTLIGGTYEAGPRPDGGFRVAVELDLPRVSDA</sequence>
<dbReference type="GO" id="GO:0000155">
    <property type="term" value="F:phosphorelay sensor kinase activity"/>
    <property type="evidence" value="ECO:0007669"/>
    <property type="project" value="InterPro"/>
</dbReference>
<keyword evidence="9" id="KW-1133">Transmembrane helix</keyword>
<keyword evidence="13" id="KW-1185">Reference proteome</keyword>
<feature type="transmembrane region" description="Helical" evidence="9">
    <location>
        <begin position="31"/>
        <end position="50"/>
    </location>
</feature>
<dbReference type="PANTHER" id="PTHR24421">
    <property type="entry name" value="NITRATE/NITRITE SENSOR PROTEIN NARX-RELATED"/>
    <property type="match status" value="1"/>
</dbReference>
<dbReference type="EMBL" id="CP008953">
    <property type="protein sequence ID" value="AIG80344.1"/>
    <property type="molecule type" value="Genomic_DNA"/>
</dbReference>
<evidence type="ECO:0000256" key="1">
    <source>
        <dbReference type="ARBA" id="ARBA00000085"/>
    </source>
</evidence>
<accession>A0A075V7A2</accession>
<keyword evidence="6" id="KW-0418">Kinase</keyword>
<dbReference type="STRING" id="208439.AJAP_37760"/>
<name>A0A075V7A2_9PSEU</name>
<comment type="catalytic activity">
    <reaction evidence="1">
        <text>ATP + protein L-histidine = ADP + protein N-phospho-L-histidine.</text>
        <dbReference type="EC" id="2.7.13.3"/>
    </reaction>
</comment>
<dbReference type="PANTHER" id="PTHR24421:SF10">
    <property type="entry name" value="NITRATE_NITRITE SENSOR PROTEIN NARQ"/>
    <property type="match status" value="1"/>
</dbReference>
<proteinExistence type="predicted"/>
<organism evidence="12 13">
    <name type="scientific">Amycolatopsis japonica</name>
    <dbReference type="NCBI Taxonomy" id="208439"/>
    <lineage>
        <taxon>Bacteria</taxon>
        <taxon>Bacillati</taxon>
        <taxon>Actinomycetota</taxon>
        <taxon>Actinomycetes</taxon>
        <taxon>Pseudonocardiales</taxon>
        <taxon>Pseudonocardiaceae</taxon>
        <taxon>Amycolatopsis</taxon>
        <taxon>Amycolatopsis japonica group</taxon>
    </lineage>
</organism>
<keyword evidence="8" id="KW-0902">Two-component regulatory system</keyword>
<dbReference type="Proteomes" id="UP000028492">
    <property type="component" value="Chromosome"/>
</dbReference>
<feature type="transmembrane region" description="Helical" evidence="9">
    <location>
        <begin position="168"/>
        <end position="186"/>
    </location>
</feature>